<organism evidence="1 2">
    <name type="scientific">Pistacia atlantica</name>
    <dbReference type="NCBI Taxonomy" id="434234"/>
    <lineage>
        <taxon>Eukaryota</taxon>
        <taxon>Viridiplantae</taxon>
        <taxon>Streptophyta</taxon>
        <taxon>Embryophyta</taxon>
        <taxon>Tracheophyta</taxon>
        <taxon>Spermatophyta</taxon>
        <taxon>Magnoliopsida</taxon>
        <taxon>eudicotyledons</taxon>
        <taxon>Gunneridae</taxon>
        <taxon>Pentapetalae</taxon>
        <taxon>rosids</taxon>
        <taxon>malvids</taxon>
        <taxon>Sapindales</taxon>
        <taxon>Anacardiaceae</taxon>
        <taxon>Pistacia</taxon>
    </lineage>
</organism>
<protein>
    <submittedName>
        <fullName evidence="1">Uncharacterized protein</fullName>
    </submittedName>
</protein>
<proteinExistence type="predicted"/>
<keyword evidence="2" id="KW-1185">Reference proteome</keyword>
<accession>A0ACC0ZYS5</accession>
<dbReference type="Proteomes" id="UP001164250">
    <property type="component" value="Chromosome 13"/>
</dbReference>
<gene>
    <name evidence="1" type="ORF">Patl1_24203</name>
</gene>
<comment type="caution">
    <text evidence="1">The sequence shown here is derived from an EMBL/GenBank/DDBJ whole genome shotgun (WGS) entry which is preliminary data.</text>
</comment>
<name>A0ACC0ZYS5_9ROSI</name>
<evidence type="ECO:0000313" key="1">
    <source>
        <dbReference type="EMBL" id="KAJ0079192.1"/>
    </source>
</evidence>
<sequence>MIINHKKNEKIVKLCHSLHSSRFLSCFSSVIVAALNIIFEKWGSFANQNQWNISGEPCSGAAIAYSIALDTDGYSPFIKCDCSYNKNTLCHIIGMSFHALEVDGVIPDELWSLNSLIELDFSVNRLSRQLPKELGMLFESQSLNIERNNFSGPLPSVLGKLTKLKDLAIGTNNFSSPLPSELSKLTKLKTLYMDSAGVSGEIPSSFANLKNLELL</sequence>
<reference evidence="2" key="1">
    <citation type="journal article" date="2023" name="G3 (Bethesda)">
        <title>Genome assembly and association tests identify interacting loci associated with vigor, precocity, and sex in interspecific pistachio rootstocks.</title>
        <authorList>
            <person name="Palmer W."/>
            <person name="Jacygrad E."/>
            <person name="Sagayaradj S."/>
            <person name="Cavanaugh K."/>
            <person name="Han R."/>
            <person name="Bertier L."/>
            <person name="Beede B."/>
            <person name="Kafkas S."/>
            <person name="Golino D."/>
            <person name="Preece J."/>
            <person name="Michelmore R."/>
        </authorList>
    </citation>
    <scope>NUCLEOTIDE SEQUENCE [LARGE SCALE GENOMIC DNA]</scope>
</reference>
<dbReference type="EMBL" id="CM047909">
    <property type="protein sequence ID" value="KAJ0079192.1"/>
    <property type="molecule type" value="Genomic_DNA"/>
</dbReference>
<evidence type="ECO:0000313" key="2">
    <source>
        <dbReference type="Proteomes" id="UP001164250"/>
    </source>
</evidence>